<dbReference type="Pfam" id="PF01139">
    <property type="entry name" value="RtcB"/>
    <property type="match status" value="2"/>
</dbReference>
<comment type="catalytic activity">
    <reaction evidence="9">
        <text>a 3'-end 3'-phospho-ribonucleotide-RNA + a 5'-end dephospho-ribonucleoside-RNA + GTP = a ribonucleotidyl-ribonucleotide-RNA + GMP + diphosphate</text>
        <dbReference type="Rhea" id="RHEA:68076"/>
        <dbReference type="Rhea" id="RHEA-COMP:10463"/>
        <dbReference type="Rhea" id="RHEA-COMP:13936"/>
        <dbReference type="Rhea" id="RHEA-COMP:17355"/>
        <dbReference type="ChEBI" id="CHEBI:33019"/>
        <dbReference type="ChEBI" id="CHEBI:37565"/>
        <dbReference type="ChEBI" id="CHEBI:58115"/>
        <dbReference type="ChEBI" id="CHEBI:83062"/>
        <dbReference type="ChEBI" id="CHEBI:138284"/>
        <dbReference type="ChEBI" id="CHEBI:173118"/>
        <dbReference type="EC" id="6.5.1.8"/>
    </reaction>
</comment>
<evidence type="ECO:0000256" key="6">
    <source>
        <dbReference type="ARBA" id="ARBA00022800"/>
    </source>
</evidence>
<accession>A0ABT6Y4N8</accession>
<dbReference type="InterPro" id="IPR036025">
    <property type="entry name" value="RtcB-like_sf"/>
</dbReference>
<name>A0ABT6Y4N8_9BACT</name>
<gene>
    <name evidence="10" type="ORF">QM524_04860</name>
</gene>
<protein>
    <recommendedName>
        <fullName evidence="2">3'-phosphate/5'-hydroxy nucleic acid ligase</fullName>
        <ecNumber evidence="2">6.5.1.8</ecNumber>
    </recommendedName>
</protein>
<evidence type="ECO:0000256" key="2">
    <source>
        <dbReference type="ARBA" id="ARBA00012726"/>
    </source>
</evidence>
<dbReference type="InterPro" id="IPR001233">
    <property type="entry name" value="RtcB"/>
</dbReference>
<dbReference type="EC" id="6.5.1.8" evidence="2"/>
<reference evidence="10 11" key="1">
    <citation type="submission" date="2023-05" db="EMBL/GenBank/DDBJ databases">
        <title>Novel species of genus Flectobacillus isolated from stream in China.</title>
        <authorList>
            <person name="Lu H."/>
        </authorList>
    </citation>
    <scope>NUCLEOTIDE SEQUENCE [LARGE SCALE GENOMIC DNA]</scope>
    <source>
        <strain evidence="10 11">KCTC 42575</strain>
    </source>
</reference>
<keyword evidence="11" id="KW-1185">Reference proteome</keyword>
<evidence type="ECO:0000256" key="1">
    <source>
        <dbReference type="ARBA" id="ARBA00001936"/>
    </source>
</evidence>
<keyword evidence="7" id="KW-0342">GTP-binding</keyword>
<keyword evidence="8" id="KW-0464">Manganese</keyword>
<keyword evidence="3" id="KW-0436">Ligase</keyword>
<evidence type="ECO:0000256" key="8">
    <source>
        <dbReference type="ARBA" id="ARBA00023211"/>
    </source>
</evidence>
<evidence type="ECO:0000256" key="4">
    <source>
        <dbReference type="ARBA" id="ARBA00022723"/>
    </source>
</evidence>
<evidence type="ECO:0000256" key="7">
    <source>
        <dbReference type="ARBA" id="ARBA00023134"/>
    </source>
</evidence>
<dbReference type="SUPFAM" id="SSF103365">
    <property type="entry name" value="Hypothetical protein PH1602"/>
    <property type="match status" value="1"/>
</dbReference>
<keyword evidence="4" id="KW-0479">Metal-binding</keyword>
<evidence type="ECO:0000313" key="10">
    <source>
        <dbReference type="EMBL" id="MDI9858530.1"/>
    </source>
</evidence>
<evidence type="ECO:0000256" key="5">
    <source>
        <dbReference type="ARBA" id="ARBA00022741"/>
    </source>
</evidence>
<dbReference type="RefSeq" id="WP_283343726.1">
    <property type="nucleotide sequence ID" value="NZ_JASHIF010000004.1"/>
</dbReference>
<proteinExistence type="predicted"/>
<evidence type="ECO:0000313" key="11">
    <source>
        <dbReference type="Proteomes" id="UP001236507"/>
    </source>
</evidence>
<keyword evidence="6" id="KW-0692">RNA repair</keyword>
<dbReference type="Proteomes" id="UP001236507">
    <property type="component" value="Unassembled WGS sequence"/>
</dbReference>
<dbReference type="InterPro" id="IPR052915">
    <property type="entry name" value="RtcB-like"/>
</dbReference>
<dbReference type="PANTHER" id="PTHR43749:SF2">
    <property type="entry name" value="RNA-SPLICING LIGASE RTCB"/>
    <property type="match status" value="1"/>
</dbReference>
<comment type="cofactor">
    <cofactor evidence="1">
        <name>Mn(2+)</name>
        <dbReference type="ChEBI" id="CHEBI:29035"/>
    </cofactor>
</comment>
<dbReference type="Gene3D" id="3.90.1860.10">
    <property type="entry name" value="tRNA-splicing ligase RtcB"/>
    <property type="match status" value="1"/>
</dbReference>
<organism evidence="10 11">
    <name type="scientific">Flectobacillus roseus</name>
    <dbReference type="NCBI Taxonomy" id="502259"/>
    <lineage>
        <taxon>Bacteria</taxon>
        <taxon>Pseudomonadati</taxon>
        <taxon>Bacteroidota</taxon>
        <taxon>Cytophagia</taxon>
        <taxon>Cytophagales</taxon>
        <taxon>Flectobacillaceae</taxon>
        <taxon>Flectobacillus</taxon>
    </lineage>
</organism>
<dbReference type="PANTHER" id="PTHR43749">
    <property type="entry name" value="RNA-SPLICING LIGASE RTCB"/>
    <property type="match status" value="1"/>
</dbReference>
<comment type="caution">
    <text evidence="10">The sequence shown here is derived from an EMBL/GenBank/DDBJ whole genome shotgun (WGS) entry which is preliminary data.</text>
</comment>
<dbReference type="EMBL" id="JASHIF010000004">
    <property type="protein sequence ID" value="MDI9858530.1"/>
    <property type="molecule type" value="Genomic_DNA"/>
</dbReference>
<evidence type="ECO:0000256" key="3">
    <source>
        <dbReference type="ARBA" id="ARBA00022598"/>
    </source>
</evidence>
<keyword evidence="5" id="KW-0547">Nucleotide-binding</keyword>
<evidence type="ECO:0000256" key="9">
    <source>
        <dbReference type="ARBA" id="ARBA00047746"/>
    </source>
</evidence>
<sequence length="509" mass="56779">METVIITQEDLQQLGVHHEEAYPKFLRVANGLLNNGVYPKSHILLLFAQMIDSPKKFSFSKNKLTNLALYTKHLKEIGQELVLSEYGQSLLEAEKNKPKYELPKTGRQSENYFDLREEALSYRIYGGNYIEQGALDQMQTAMKLPISIAGALMPDAHQGYGLPIGGVLATTANTVIPYAVGVDIACRMCMSVFDLPVSMIQREDKLLKKMLEYHSFFGMGSESKQKYDDTLFDRSEWTATKLIRDLKDKAYRQLGTSGTGNHFVEWGVLEVLEQDELMDLPVGKYLTLLSHSGSRGFGGAIANHYSKIAMEKTRLPKEAKHLAWLDMNSEEGQEYWLSMNLAGDYASANHHEIHHKIAAALNQNPLKRIENHHNFAWEERLADGTPVIVHRKGATPAGSQDLGIIPASMTQPGYVIRGKGTSEGLNSASHGAGRKMSRTKALGMLTKDDLQAELKKAQVQLIGADLDEAPQAYKDIRKVMDAQTDLVQVLAQFSPKIVRMADGREKAED</sequence>